<dbReference type="InterPro" id="IPR006162">
    <property type="entry name" value="Ppantetheine_attach_site"/>
</dbReference>
<dbReference type="GO" id="GO:0043041">
    <property type="term" value="P:amino acid activation for nonribosomal peptide biosynthetic process"/>
    <property type="evidence" value="ECO:0007669"/>
    <property type="project" value="TreeGrafter"/>
</dbReference>
<dbReference type="SUPFAM" id="SSF56801">
    <property type="entry name" value="Acetyl-CoA synthetase-like"/>
    <property type="match status" value="1"/>
</dbReference>
<dbReference type="InterPro" id="IPR000873">
    <property type="entry name" value="AMP-dep_synth/lig_dom"/>
</dbReference>
<dbReference type="InterPro" id="IPR036736">
    <property type="entry name" value="ACP-like_sf"/>
</dbReference>
<dbReference type="Pfam" id="PF00501">
    <property type="entry name" value="AMP-binding"/>
    <property type="match status" value="1"/>
</dbReference>
<evidence type="ECO:0000313" key="12">
    <source>
        <dbReference type="Proteomes" id="UP000262477"/>
    </source>
</evidence>
<dbReference type="OrthoDB" id="2472181at2"/>
<dbReference type="PROSITE" id="PS00455">
    <property type="entry name" value="AMP_BINDING"/>
    <property type="match status" value="1"/>
</dbReference>
<dbReference type="GO" id="GO:0044550">
    <property type="term" value="P:secondary metabolite biosynthetic process"/>
    <property type="evidence" value="ECO:0007669"/>
    <property type="project" value="TreeGrafter"/>
</dbReference>
<evidence type="ECO:0000256" key="2">
    <source>
        <dbReference type="ARBA" id="ARBA00005102"/>
    </source>
</evidence>
<evidence type="ECO:0000313" key="11">
    <source>
        <dbReference type="EMBL" id="REK87845.1"/>
    </source>
</evidence>
<dbReference type="InterPro" id="IPR025110">
    <property type="entry name" value="AMP-bd_C"/>
</dbReference>
<dbReference type="GO" id="GO:0031177">
    <property type="term" value="F:phosphopantetheine binding"/>
    <property type="evidence" value="ECO:0007669"/>
    <property type="project" value="InterPro"/>
</dbReference>
<dbReference type="PANTHER" id="PTHR45527:SF10">
    <property type="entry name" value="PYOCHELIN SYNTHASE PCHF"/>
    <property type="match status" value="1"/>
</dbReference>
<dbReference type="RefSeq" id="WP_128509435.1">
    <property type="nucleotide sequence ID" value="NZ_QUAC01000198.1"/>
</dbReference>
<name>A0A371PZG9_STRIH</name>
<sequence length="1107" mass="120395">MTSYLTVLEEISARGLSIVAAGADLRLQGPRERVDAELVGRIKAVKSELIAHLTPDPGIALTPLQQGYLAGRDEVFELGNVASYVYHEIEGHWDVDRLQAALDAVVARHDCLRTRFTQAQTQVQEPRAEVRINRVDLRDDDGTGLAAQRARWTHRMLPAAQAPLLAAEVSLLAGDRMVLHVGHDGLVMDGISMFLFFRDWWARYEGEQQPAGEEASFASYVAGLEVARTRKPYARAKAYWLERLDSGSLWGHPELPLAKSPSAITTPRFSQRVVRVPAQRWAVLKEHAAAAGVTPSGLLFTAYAETLACWGAGPRFTLTTTVANRPPIHPRILESIGQYSDPMLVAVDLDRGVPFAERAKAVQERLRTDLDNRHFSGIEVLRELGLRSGGQPRMPFTFNSALGYPLADVDGSALELFGPEVHTISQTPQTWLNVFAMEQHGGVVVQLDGVDELFPDGLLDDLAQGYQRLLDLLTDASEWHHHRFDLLPAEQRDRRRAANDTDRPLPQQLLQEPFVAQARRSPGAPAVITSTGELSYAELYRRARAAASWLRACGAGRDELVGLVMTRGPEQIVGIMATLLAGAAYLPVDADLPARRQRELLDAGEVRCVLTNSGWSDPAGRRTVLALDCGTELDGSGVDDCPEPGPIAGADPDDLAYVLPTSGTTGTPKGVMVSHRSVANVVADCTRRFGVGPRDRLFAISAFSFDLSVYDVFGALSAGAAIVLPDHDKAADPAHWLEMCARGGVTVWNSVPQIVALLHEQAGADGLTPLADLRLVMMSGDRIPPELPPALRASLPGLDVVSLGGPTETTVWNIVHPIGPDEDGSRSIPYGRPNDNNRAYVLDEDGLDLPDWVTGEIFASGTGLARGYWKDEQATGEKFFFDRRRGVRLCRTGDLGRYLPSGEIDILGRADFQIKVNGYRIEAGEVETRLVALPGVRQAAVVRRPGSRGDRLVAHLVPGEQDQPAPMPDGERRRLEDELRAALRDQLPEYMVPSVVVWHDSLPLTANGKVDRPRLASDEVPEAEAAPSGDAVPAEGIERELAELWAGVLKVPDVDALTPLTDIGADSLAAARILAGVRKRYKVTIPLSELVRVNTVRAMAARIGGAK</sequence>
<accession>A0A371PZG9</accession>
<dbReference type="AlphaFoldDB" id="A0A371PZG9"/>
<dbReference type="Gene3D" id="3.30.559.10">
    <property type="entry name" value="Chloramphenicol acetyltransferase-like domain"/>
    <property type="match status" value="1"/>
</dbReference>
<protein>
    <recommendedName>
        <fullName evidence="4">Phenyloxazoline synthase MbtB</fullName>
    </recommendedName>
    <alternativeName>
        <fullName evidence="8">Mycobactin synthetase protein B</fullName>
    </alternativeName>
</protein>
<dbReference type="InterPro" id="IPR020806">
    <property type="entry name" value="PKS_PP-bd"/>
</dbReference>
<dbReference type="GO" id="GO:0008610">
    <property type="term" value="P:lipid biosynthetic process"/>
    <property type="evidence" value="ECO:0007669"/>
    <property type="project" value="UniProtKB-ARBA"/>
</dbReference>
<gene>
    <name evidence="11" type="ORF">DY245_24830</name>
</gene>
<evidence type="ECO:0000256" key="7">
    <source>
        <dbReference type="ARBA" id="ARBA00022598"/>
    </source>
</evidence>
<evidence type="ECO:0000256" key="1">
    <source>
        <dbReference type="ARBA" id="ARBA00001957"/>
    </source>
</evidence>
<dbReference type="Gene3D" id="3.30.559.30">
    <property type="entry name" value="Nonribosomal peptide synthetase, condensation domain"/>
    <property type="match status" value="1"/>
</dbReference>
<keyword evidence="5" id="KW-0596">Phosphopantetheine</keyword>
<dbReference type="PROSITE" id="PS50075">
    <property type="entry name" value="CARRIER"/>
    <property type="match status" value="1"/>
</dbReference>
<dbReference type="SUPFAM" id="SSF52777">
    <property type="entry name" value="CoA-dependent acyltransferases"/>
    <property type="match status" value="2"/>
</dbReference>
<keyword evidence="6" id="KW-0597">Phosphoprotein</keyword>
<evidence type="ECO:0000256" key="6">
    <source>
        <dbReference type="ARBA" id="ARBA00022553"/>
    </source>
</evidence>
<dbReference type="Pfam" id="PF13193">
    <property type="entry name" value="AMP-binding_C"/>
    <property type="match status" value="1"/>
</dbReference>
<dbReference type="NCBIfam" id="TIGR01733">
    <property type="entry name" value="AA-adenyl-dom"/>
    <property type="match status" value="1"/>
</dbReference>
<keyword evidence="7" id="KW-0436">Ligase</keyword>
<dbReference type="InterPro" id="IPR009081">
    <property type="entry name" value="PP-bd_ACP"/>
</dbReference>
<dbReference type="Gene3D" id="3.40.50.12780">
    <property type="entry name" value="N-terminal domain of ligase-like"/>
    <property type="match status" value="1"/>
</dbReference>
<dbReference type="InterPro" id="IPR020845">
    <property type="entry name" value="AMP-binding_CS"/>
</dbReference>
<feature type="domain" description="Carrier" evidence="10">
    <location>
        <begin position="1032"/>
        <end position="1107"/>
    </location>
</feature>
<dbReference type="Gene3D" id="3.30.300.30">
    <property type="match status" value="1"/>
</dbReference>
<evidence type="ECO:0000256" key="3">
    <source>
        <dbReference type="ARBA" id="ARBA00007380"/>
    </source>
</evidence>
<evidence type="ECO:0000256" key="5">
    <source>
        <dbReference type="ARBA" id="ARBA00022450"/>
    </source>
</evidence>
<dbReference type="SUPFAM" id="SSF47336">
    <property type="entry name" value="ACP-like"/>
    <property type="match status" value="1"/>
</dbReference>
<keyword evidence="12" id="KW-1185">Reference proteome</keyword>
<comment type="cofactor">
    <cofactor evidence="1">
        <name>pantetheine 4'-phosphate</name>
        <dbReference type="ChEBI" id="CHEBI:47942"/>
    </cofactor>
</comment>
<comment type="caution">
    <text evidence="11">The sequence shown here is derived from an EMBL/GenBank/DDBJ whole genome shotgun (WGS) entry which is preliminary data.</text>
</comment>
<comment type="pathway">
    <text evidence="2">Siderophore biosynthesis; mycobactin biosynthesis.</text>
</comment>
<dbReference type="InterPro" id="IPR045851">
    <property type="entry name" value="AMP-bd_C_sf"/>
</dbReference>
<dbReference type="GO" id="GO:0016874">
    <property type="term" value="F:ligase activity"/>
    <property type="evidence" value="ECO:0007669"/>
    <property type="project" value="UniProtKB-KW"/>
</dbReference>
<dbReference type="SMART" id="SM00823">
    <property type="entry name" value="PKS_PP"/>
    <property type="match status" value="1"/>
</dbReference>
<evidence type="ECO:0000256" key="9">
    <source>
        <dbReference type="SAM" id="MobiDB-lite"/>
    </source>
</evidence>
<dbReference type="PANTHER" id="PTHR45527">
    <property type="entry name" value="NONRIBOSOMAL PEPTIDE SYNTHETASE"/>
    <property type="match status" value="1"/>
</dbReference>
<dbReference type="InterPro" id="IPR057737">
    <property type="entry name" value="Condensation_MtbB-like"/>
</dbReference>
<dbReference type="InterPro" id="IPR001242">
    <property type="entry name" value="Condensation_dom"/>
</dbReference>
<dbReference type="GO" id="GO:0005737">
    <property type="term" value="C:cytoplasm"/>
    <property type="evidence" value="ECO:0007669"/>
    <property type="project" value="TreeGrafter"/>
</dbReference>
<reference evidence="11 12" key="1">
    <citation type="submission" date="2018-08" db="EMBL/GenBank/DDBJ databases">
        <title>Streptomyces NEAU-D10 sp. nov., a novel Actinomycete isolated from soil.</title>
        <authorList>
            <person name="Jin L."/>
        </authorList>
    </citation>
    <scope>NUCLEOTIDE SEQUENCE [LARGE SCALE GENOMIC DNA]</scope>
    <source>
        <strain evidence="11 12">NEAU-D10</strain>
    </source>
</reference>
<feature type="region of interest" description="Disordered" evidence="9">
    <location>
        <begin position="1013"/>
        <end position="1033"/>
    </location>
</feature>
<dbReference type="Proteomes" id="UP000262477">
    <property type="component" value="Unassembled WGS sequence"/>
</dbReference>
<dbReference type="PROSITE" id="PS00012">
    <property type="entry name" value="PHOSPHOPANTETHEINE"/>
    <property type="match status" value="1"/>
</dbReference>
<dbReference type="EMBL" id="QUAC01000198">
    <property type="protein sequence ID" value="REK87845.1"/>
    <property type="molecule type" value="Genomic_DNA"/>
</dbReference>
<evidence type="ECO:0000256" key="4">
    <source>
        <dbReference type="ARBA" id="ARBA00016743"/>
    </source>
</evidence>
<proteinExistence type="inferred from homology"/>
<dbReference type="Pfam" id="PF00668">
    <property type="entry name" value="Condensation"/>
    <property type="match status" value="1"/>
</dbReference>
<organism evidence="11 12">
    <name type="scientific">Streptomyces inhibens</name>
    <dbReference type="NCBI Taxonomy" id="2293571"/>
    <lineage>
        <taxon>Bacteria</taxon>
        <taxon>Bacillati</taxon>
        <taxon>Actinomycetota</taxon>
        <taxon>Actinomycetes</taxon>
        <taxon>Kitasatosporales</taxon>
        <taxon>Streptomycetaceae</taxon>
        <taxon>Streptomyces</taxon>
    </lineage>
</organism>
<dbReference type="CDD" id="cd19535">
    <property type="entry name" value="Cyc_NRPS"/>
    <property type="match status" value="1"/>
</dbReference>
<dbReference type="Pfam" id="PF00550">
    <property type="entry name" value="PP-binding"/>
    <property type="match status" value="1"/>
</dbReference>
<evidence type="ECO:0000259" key="10">
    <source>
        <dbReference type="PROSITE" id="PS50075"/>
    </source>
</evidence>
<dbReference type="GO" id="GO:0017000">
    <property type="term" value="P:antibiotic biosynthetic process"/>
    <property type="evidence" value="ECO:0007669"/>
    <property type="project" value="UniProtKB-ARBA"/>
</dbReference>
<dbReference type="Gene3D" id="1.10.1200.10">
    <property type="entry name" value="ACP-like"/>
    <property type="match status" value="1"/>
</dbReference>
<comment type="similarity">
    <text evidence="3">Belongs to the ATP-dependent AMP-binding enzyme family. MbtB subfamily.</text>
</comment>
<dbReference type="InterPro" id="IPR023213">
    <property type="entry name" value="CAT-like_dom_sf"/>
</dbReference>
<dbReference type="InterPro" id="IPR010071">
    <property type="entry name" value="AA_adenyl_dom"/>
</dbReference>
<dbReference type="InterPro" id="IPR042099">
    <property type="entry name" value="ANL_N_sf"/>
</dbReference>
<evidence type="ECO:0000256" key="8">
    <source>
        <dbReference type="ARBA" id="ARBA00033440"/>
    </source>
</evidence>